<evidence type="ECO:0000256" key="2">
    <source>
        <dbReference type="ARBA" id="ARBA00004236"/>
    </source>
</evidence>
<keyword evidence="5 14" id="KW-0121">Carboxypeptidase</keyword>
<dbReference type="GO" id="GO:0009252">
    <property type="term" value="P:peptidoglycan biosynthetic process"/>
    <property type="evidence" value="ECO:0007669"/>
    <property type="project" value="UniProtKB-UniRule"/>
</dbReference>
<evidence type="ECO:0000256" key="6">
    <source>
        <dbReference type="ARBA" id="ARBA00022670"/>
    </source>
</evidence>
<comment type="caution">
    <text evidence="14">Lacks conserved residue(s) required for the propagation of feature annotation.</text>
</comment>
<evidence type="ECO:0000313" key="17">
    <source>
        <dbReference type="EMBL" id="RWR00774.1"/>
    </source>
</evidence>
<dbReference type="SUPFAM" id="SSF56601">
    <property type="entry name" value="beta-lactamase/transpeptidase-like"/>
    <property type="match status" value="1"/>
</dbReference>
<dbReference type="GO" id="GO:0008360">
    <property type="term" value="P:regulation of cell shape"/>
    <property type="evidence" value="ECO:0007669"/>
    <property type="project" value="UniProtKB-KW"/>
</dbReference>
<dbReference type="Pfam" id="PF00905">
    <property type="entry name" value="Transpeptidase"/>
    <property type="match status" value="1"/>
</dbReference>
<evidence type="ECO:0000256" key="10">
    <source>
        <dbReference type="ARBA" id="ARBA00022984"/>
    </source>
</evidence>
<dbReference type="RefSeq" id="WP_128179414.1">
    <property type="nucleotide sequence ID" value="NZ_CP071409.1"/>
</dbReference>
<dbReference type="InterPro" id="IPR001460">
    <property type="entry name" value="PCN-bd_Tpept"/>
</dbReference>
<dbReference type="GO" id="GO:0008658">
    <property type="term" value="F:penicillin binding"/>
    <property type="evidence" value="ECO:0007669"/>
    <property type="project" value="UniProtKB-UniRule"/>
</dbReference>
<sequence length="634" mass="71573">MKLQRNSFRDYSAEQSLFVRRALIAFLGILALSSLLVVNLYHLQILRFDDYSTRSNQNRIKLVPVAPSRGIIYDRNGTPLALNRTIYQIELVPEKVDNLKQTLEDLRPVVNLTDEDLDAFEKERKRSRRFTSIALKTGLNDEQVARFAVNQYRFAGVEVKGYQRRFYPYGAALTHVIGYVSKINDRDVERLDKEGKWPNYAATHDIGKLGVERYYEDVLHGKTGYEEVEVNNRGRVIRQLHEQSPQAGRDIYLTIDLKLQQYIETLLTGSRAAVVVSDPRNGDILALVSMPSYDPNLFVDGISSKDYSTLLNDENRPLINRATQGTYPPASTVKPYVAVSALSAGVINRNTSLFDPGWWQLPGSEKRYRDWKRWGHGRLNVTKSLEESADTFFYQVAYDMGIDRLSAWMSKFGYGHLTGIDLSEERAGNMPTRDWKMKRFKKPWYQGDTIPVGIGQGYWTATPVQMNKAMMTLVNDGVIKVPHLLQATRENGALVPFRQPAETPIGDIHSGYWEIAKDGMYGVANRPNGTAHKSFADAPYKIAAKSGTAQVYGLKENETYNAHKIAERLRDHKLMTAFAPYDHPRVAVTMILENGGAGPAVGTIMRQILDHIMLGDNNTDLPDAPLVPSGYEGE</sequence>
<comment type="catalytic activity">
    <reaction evidence="14">
        <text>Preferential cleavage: (Ac)2-L-Lys-D-Ala-|-D-Ala. Also transpeptidation of peptidyl-alanyl moieties that are N-acyl substituents of D-alanine.</text>
        <dbReference type="EC" id="3.4.16.4"/>
    </reaction>
</comment>
<dbReference type="InterPro" id="IPR005311">
    <property type="entry name" value="PBP_dimer"/>
</dbReference>
<keyword evidence="10 14" id="KW-0573">Peptidoglycan synthesis</keyword>
<dbReference type="FunFam" id="3.40.710.10:FF:000004">
    <property type="entry name" value="Peptidoglycan D,D-transpeptidase MrdA"/>
    <property type="match status" value="1"/>
</dbReference>
<keyword evidence="13 14" id="KW-0961">Cell wall biogenesis/degradation</keyword>
<keyword evidence="3 14" id="KW-1003">Cell membrane</keyword>
<accession>A0A443I9H7</accession>
<keyword evidence="12 14" id="KW-0472">Membrane</keyword>
<keyword evidence="4 14" id="KW-0997">Cell inner membrane</keyword>
<dbReference type="EMBL" id="JMEE01000046">
    <property type="protein sequence ID" value="RWR00774.1"/>
    <property type="molecule type" value="Genomic_DNA"/>
</dbReference>
<evidence type="ECO:0000256" key="9">
    <source>
        <dbReference type="ARBA" id="ARBA00022960"/>
    </source>
</evidence>
<evidence type="ECO:0000256" key="5">
    <source>
        <dbReference type="ARBA" id="ARBA00022645"/>
    </source>
</evidence>
<feature type="domain" description="Penicillin-binding protein dimerisation" evidence="16">
    <location>
        <begin position="65"/>
        <end position="240"/>
    </location>
</feature>
<feature type="domain" description="Penicillin-binding protein transpeptidase" evidence="15">
    <location>
        <begin position="273"/>
        <end position="609"/>
    </location>
</feature>
<dbReference type="GO" id="GO:0006508">
    <property type="term" value="P:proteolysis"/>
    <property type="evidence" value="ECO:0007669"/>
    <property type="project" value="UniProtKB-KW"/>
</dbReference>
<keyword evidence="18" id="KW-1185">Reference proteome</keyword>
<proteinExistence type="inferred from homology"/>
<evidence type="ECO:0000256" key="3">
    <source>
        <dbReference type="ARBA" id="ARBA00022475"/>
    </source>
</evidence>
<evidence type="ECO:0000256" key="12">
    <source>
        <dbReference type="ARBA" id="ARBA00023136"/>
    </source>
</evidence>
<dbReference type="Proteomes" id="UP000288794">
    <property type="component" value="Unassembled WGS sequence"/>
</dbReference>
<dbReference type="Pfam" id="PF03717">
    <property type="entry name" value="PBP_dimer"/>
    <property type="match status" value="1"/>
</dbReference>
<dbReference type="GO" id="GO:0005886">
    <property type="term" value="C:plasma membrane"/>
    <property type="evidence" value="ECO:0007669"/>
    <property type="project" value="UniProtKB-SubCell"/>
</dbReference>
<dbReference type="InterPro" id="IPR017790">
    <property type="entry name" value="Penicillin-binding_protein_2"/>
</dbReference>
<dbReference type="UniPathway" id="UPA00219"/>
<dbReference type="InterPro" id="IPR036138">
    <property type="entry name" value="PBP_dimer_sf"/>
</dbReference>
<evidence type="ECO:0000256" key="11">
    <source>
        <dbReference type="ARBA" id="ARBA00022989"/>
    </source>
</evidence>
<dbReference type="InterPro" id="IPR012338">
    <property type="entry name" value="Beta-lactam/transpept-like"/>
</dbReference>
<evidence type="ECO:0000259" key="15">
    <source>
        <dbReference type="Pfam" id="PF00905"/>
    </source>
</evidence>
<comment type="subcellular location">
    <subcellularLocation>
        <location evidence="14">Cell inner membrane</location>
        <topology evidence="14">Single-pass membrane protein</topology>
    </subcellularLocation>
    <subcellularLocation>
        <location evidence="2">Cell membrane</location>
    </subcellularLocation>
    <subcellularLocation>
        <location evidence="1">Membrane</location>
        <topology evidence="1">Single-pass membrane protein</topology>
    </subcellularLocation>
</comment>
<gene>
    <name evidence="14" type="primary">mrdA</name>
    <name evidence="17" type="ORF">ED28_18145</name>
</gene>
<evidence type="ECO:0000256" key="13">
    <source>
        <dbReference type="ARBA" id="ARBA00023316"/>
    </source>
</evidence>
<keyword evidence="6 14" id="KW-0645">Protease</keyword>
<dbReference type="InterPro" id="IPR050515">
    <property type="entry name" value="Beta-lactam/transpept"/>
</dbReference>
<dbReference type="HAMAP" id="MF_02081">
    <property type="entry name" value="MrdA_transpept"/>
    <property type="match status" value="1"/>
</dbReference>
<comment type="caution">
    <text evidence="17">The sequence shown here is derived from an EMBL/GenBank/DDBJ whole genome shotgun (WGS) entry which is preliminary data.</text>
</comment>
<protein>
    <recommendedName>
        <fullName evidence="14">Peptidoglycan D,D-transpeptidase MrdA</fullName>
        <ecNumber evidence="14">3.4.16.4</ecNumber>
    </recommendedName>
    <alternativeName>
        <fullName evidence="14">Penicillin-binding protein 2</fullName>
        <shortName evidence="14">PBP-2</shortName>
    </alternativeName>
</protein>
<keyword evidence="11 14" id="KW-1133">Transmembrane helix</keyword>
<dbReference type="FunFam" id="3.30.1390.30:FF:000001">
    <property type="entry name" value="Peptidoglycan D,D-transpeptidase MrdA"/>
    <property type="match status" value="1"/>
</dbReference>
<keyword evidence="9 14" id="KW-0133">Cell shape</keyword>
<evidence type="ECO:0000256" key="4">
    <source>
        <dbReference type="ARBA" id="ARBA00022519"/>
    </source>
</evidence>
<comment type="similarity">
    <text evidence="14">Belongs to the transpeptidase family. MrdA subfamily.</text>
</comment>
<dbReference type="NCBIfam" id="NF008061">
    <property type="entry name" value="PRK10795.1"/>
    <property type="match status" value="1"/>
</dbReference>
<dbReference type="PANTHER" id="PTHR30627:SF2">
    <property type="entry name" value="PEPTIDOGLYCAN D,D-TRANSPEPTIDASE MRDA"/>
    <property type="match status" value="1"/>
</dbReference>
<evidence type="ECO:0000259" key="16">
    <source>
        <dbReference type="Pfam" id="PF03717"/>
    </source>
</evidence>
<comment type="pathway">
    <text evidence="14">Cell wall biogenesis; peptidoglycan biosynthesis.</text>
</comment>
<name>A0A443I9H7_9GAMM</name>
<dbReference type="GO" id="GO:0009002">
    <property type="term" value="F:serine-type D-Ala-D-Ala carboxypeptidase activity"/>
    <property type="evidence" value="ECO:0007669"/>
    <property type="project" value="UniProtKB-UniRule"/>
</dbReference>
<dbReference type="Gene3D" id="3.90.1310.10">
    <property type="entry name" value="Penicillin-binding protein 2a (Domain 2)"/>
    <property type="match status" value="1"/>
</dbReference>
<keyword evidence="7 14" id="KW-0812">Transmembrane</keyword>
<feature type="transmembrane region" description="Helical" evidence="14">
    <location>
        <begin position="21"/>
        <end position="43"/>
    </location>
</feature>
<dbReference type="GO" id="GO:0071555">
    <property type="term" value="P:cell wall organization"/>
    <property type="evidence" value="ECO:0007669"/>
    <property type="project" value="UniProtKB-KW"/>
</dbReference>
<comment type="function">
    <text evidence="14">Catalyzes cross-linking of the peptidoglycan cell wall.</text>
</comment>
<evidence type="ECO:0000256" key="7">
    <source>
        <dbReference type="ARBA" id="ARBA00022692"/>
    </source>
</evidence>
<evidence type="ECO:0000256" key="14">
    <source>
        <dbReference type="HAMAP-Rule" id="MF_02081"/>
    </source>
</evidence>
<evidence type="ECO:0000313" key="18">
    <source>
        <dbReference type="Proteomes" id="UP000288794"/>
    </source>
</evidence>
<dbReference type="FunFam" id="3.90.1310.10:FF:000001">
    <property type="entry name" value="Peptidoglycan D,D-transpeptidase MrdA"/>
    <property type="match status" value="1"/>
</dbReference>
<dbReference type="NCBIfam" id="TIGR03423">
    <property type="entry name" value="pbp2_mrdA"/>
    <property type="match status" value="1"/>
</dbReference>
<organism evidence="17 18">
    <name type="scientific">[Pantoea] beijingensis</name>
    <dbReference type="NCBI Taxonomy" id="1324864"/>
    <lineage>
        <taxon>Bacteria</taxon>
        <taxon>Pseudomonadati</taxon>
        <taxon>Pseudomonadota</taxon>
        <taxon>Gammaproteobacteria</taxon>
        <taxon>Enterobacterales</taxon>
        <taxon>Erwiniaceae</taxon>
        <taxon>Erwinia</taxon>
    </lineage>
</organism>
<reference evidence="17 18" key="1">
    <citation type="submission" date="2014-04" db="EMBL/GenBank/DDBJ databases">
        <title>Draft genome sequence of Pantoea beijingensis strain LMG 27579, an emerging pathogen to Pleurotus eryngii with potential industrial application.</title>
        <authorList>
            <person name="Xu F."/>
            <person name="Liu Y."/>
            <person name="Wang S."/>
            <person name="Yin Y."/>
            <person name="Ma Y."/>
            <person name="Zhao S."/>
            <person name="Rong C."/>
        </authorList>
    </citation>
    <scope>NUCLEOTIDE SEQUENCE [LARGE SCALE GENOMIC DNA]</scope>
    <source>
        <strain evidence="17 18">LMG 27579</strain>
    </source>
</reference>
<dbReference type="Gene3D" id="3.40.710.10">
    <property type="entry name" value="DD-peptidase/beta-lactamase superfamily"/>
    <property type="match status" value="1"/>
</dbReference>
<dbReference type="SUPFAM" id="SSF56519">
    <property type="entry name" value="Penicillin binding protein dimerisation domain"/>
    <property type="match status" value="1"/>
</dbReference>
<dbReference type="EC" id="3.4.16.4" evidence="14"/>
<evidence type="ECO:0000256" key="1">
    <source>
        <dbReference type="ARBA" id="ARBA00004167"/>
    </source>
</evidence>
<dbReference type="GO" id="GO:0071972">
    <property type="term" value="F:peptidoglycan L,D-transpeptidase activity"/>
    <property type="evidence" value="ECO:0007669"/>
    <property type="project" value="TreeGrafter"/>
</dbReference>
<dbReference type="AlphaFoldDB" id="A0A443I9H7"/>
<dbReference type="PANTHER" id="PTHR30627">
    <property type="entry name" value="PEPTIDOGLYCAN D,D-TRANSPEPTIDASE"/>
    <property type="match status" value="1"/>
</dbReference>
<dbReference type="Gene3D" id="3.30.1390.30">
    <property type="entry name" value="Penicillin-binding protein 2a, domain 3"/>
    <property type="match status" value="1"/>
</dbReference>
<feature type="active site" description="Acyl-ester intermediate" evidence="14">
    <location>
        <position position="331"/>
    </location>
</feature>
<evidence type="ECO:0000256" key="8">
    <source>
        <dbReference type="ARBA" id="ARBA00022801"/>
    </source>
</evidence>
<keyword evidence="8 14" id="KW-0378">Hydrolase</keyword>